<dbReference type="Gene3D" id="3.30.1330.60">
    <property type="entry name" value="OmpA-like domain"/>
    <property type="match status" value="1"/>
</dbReference>
<dbReference type="CDD" id="cd07185">
    <property type="entry name" value="OmpA_C-like"/>
    <property type="match status" value="1"/>
</dbReference>
<protein>
    <submittedName>
        <fullName evidence="7">OmpA family protein</fullName>
    </submittedName>
</protein>
<proteinExistence type="predicted"/>
<sequence length="58" mass="6706">MFDHNSSELKQEAKLELKRIASVLKKYADREIRISGHTDNSGGEEYNRKLSRERALSV</sequence>
<evidence type="ECO:0000259" key="6">
    <source>
        <dbReference type="PROSITE" id="PS51123"/>
    </source>
</evidence>
<dbReference type="PRINTS" id="PR01021">
    <property type="entry name" value="OMPADOMAIN"/>
</dbReference>
<dbReference type="Pfam" id="PF00691">
    <property type="entry name" value="OmpA"/>
    <property type="match status" value="1"/>
</dbReference>
<keyword evidence="2 4" id="KW-0472">Membrane</keyword>
<comment type="subcellular location">
    <subcellularLocation>
        <location evidence="1">Cell outer membrane</location>
    </subcellularLocation>
</comment>
<dbReference type="InterPro" id="IPR050330">
    <property type="entry name" value="Bact_OuterMem_StrucFunc"/>
</dbReference>
<reference evidence="7 8" key="1">
    <citation type="submission" date="2013-01" db="EMBL/GenBank/DDBJ databases">
        <authorList>
            <person name="Harkins D.M."/>
            <person name="Durkin A.S."/>
            <person name="Brinkac L.M."/>
            <person name="Haft D.H."/>
            <person name="Selengut J.D."/>
            <person name="Sanka R."/>
            <person name="DePew J."/>
            <person name="Purushe J."/>
            <person name="Picardeau M."/>
            <person name="Werts C."/>
            <person name="Goarant C."/>
            <person name="Vinetz J.M."/>
            <person name="Sutton G.G."/>
            <person name="Nierman W.C."/>
            <person name="Fouts D.E."/>
        </authorList>
    </citation>
    <scope>NUCLEOTIDE SEQUENCE [LARGE SCALE GENOMIC DNA]</scope>
    <source>
        <strain evidence="7 8">200701872</strain>
    </source>
</reference>
<evidence type="ECO:0000313" key="7">
    <source>
        <dbReference type="EMBL" id="EMP08042.1"/>
    </source>
</evidence>
<evidence type="ECO:0000256" key="3">
    <source>
        <dbReference type="ARBA" id="ARBA00023237"/>
    </source>
</evidence>
<evidence type="ECO:0000256" key="4">
    <source>
        <dbReference type="PROSITE-ProRule" id="PRU00473"/>
    </source>
</evidence>
<accession>M6ZUU6</accession>
<keyword evidence="3" id="KW-0998">Cell outer membrane</keyword>
<dbReference type="InterPro" id="IPR006665">
    <property type="entry name" value="OmpA-like"/>
</dbReference>
<dbReference type="Proteomes" id="UP000012117">
    <property type="component" value="Unassembled WGS sequence"/>
</dbReference>
<organism evidence="7 8">
    <name type="scientific">Leptospira interrogans serovar Pyrogenes str. 200701872</name>
    <dbReference type="NCBI Taxonomy" id="1193029"/>
    <lineage>
        <taxon>Bacteria</taxon>
        <taxon>Pseudomonadati</taxon>
        <taxon>Spirochaetota</taxon>
        <taxon>Spirochaetia</taxon>
        <taxon>Leptospirales</taxon>
        <taxon>Leptospiraceae</taxon>
        <taxon>Leptospira</taxon>
    </lineage>
</organism>
<gene>
    <name evidence="7" type="ORF">LEP1GSC124_0374</name>
</gene>
<comment type="caution">
    <text evidence="7">The sequence shown here is derived from an EMBL/GenBank/DDBJ whole genome shotgun (WGS) entry which is preliminary data.</text>
</comment>
<evidence type="ECO:0000256" key="5">
    <source>
        <dbReference type="SAM" id="MobiDB-lite"/>
    </source>
</evidence>
<evidence type="ECO:0000256" key="2">
    <source>
        <dbReference type="ARBA" id="ARBA00023136"/>
    </source>
</evidence>
<name>M6ZUU6_LEPIR</name>
<evidence type="ECO:0000256" key="1">
    <source>
        <dbReference type="ARBA" id="ARBA00004442"/>
    </source>
</evidence>
<dbReference type="SUPFAM" id="SSF103088">
    <property type="entry name" value="OmpA-like"/>
    <property type="match status" value="1"/>
</dbReference>
<dbReference type="BioCyc" id="LINT1193029:G11R4-5264-MONOMER"/>
<dbReference type="InterPro" id="IPR006664">
    <property type="entry name" value="OMP_bac"/>
</dbReference>
<dbReference type="PANTHER" id="PTHR30329">
    <property type="entry name" value="STATOR ELEMENT OF FLAGELLAR MOTOR COMPLEX"/>
    <property type="match status" value="1"/>
</dbReference>
<dbReference type="EMBL" id="AKWN02000172">
    <property type="protein sequence ID" value="EMP08042.1"/>
    <property type="molecule type" value="Genomic_DNA"/>
</dbReference>
<feature type="domain" description="OmpA-like" evidence="6">
    <location>
        <begin position="1"/>
        <end position="58"/>
    </location>
</feature>
<dbReference type="InterPro" id="IPR036737">
    <property type="entry name" value="OmpA-like_sf"/>
</dbReference>
<dbReference type="AlphaFoldDB" id="M6ZUU6"/>
<dbReference type="GO" id="GO:0009279">
    <property type="term" value="C:cell outer membrane"/>
    <property type="evidence" value="ECO:0007669"/>
    <property type="project" value="UniProtKB-SubCell"/>
</dbReference>
<evidence type="ECO:0000313" key="8">
    <source>
        <dbReference type="Proteomes" id="UP000012117"/>
    </source>
</evidence>
<dbReference type="PROSITE" id="PS51123">
    <property type="entry name" value="OMPA_2"/>
    <property type="match status" value="1"/>
</dbReference>
<dbReference type="PANTHER" id="PTHR30329:SF21">
    <property type="entry name" value="LIPOPROTEIN YIAD-RELATED"/>
    <property type="match status" value="1"/>
</dbReference>
<feature type="compositionally biased region" description="Basic and acidic residues" evidence="5">
    <location>
        <begin position="45"/>
        <end position="58"/>
    </location>
</feature>
<feature type="region of interest" description="Disordered" evidence="5">
    <location>
        <begin position="34"/>
        <end position="58"/>
    </location>
</feature>